<evidence type="ECO:0000313" key="4">
    <source>
        <dbReference type="Proteomes" id="UP000245124"/>
    </source>
</evidence>
<dbReference type="Pfam" id="PF01553">
    <property type="entry name" value="Acyltransferase"/>
    <property type="match status" value="1"/>
</dbReference>
<dbReference type="InterPro" id="IPR002123">
    <property type="entry name" value="Plipid/glycerol_acylTrfase"/>
</dbReference>
<dbReference type="PANTHER" id="PTHR31605">
    <property type="entry name" value="GLYCEROL-3-PHOSPHATE O-ACYLTRANSFERASE 1"/>
    <property type="match status" value="1"/>
</dbReference>
<sequence>MMEFYSSSDTCQQTPANHQVTGTTSRVSPWLSPLAYLLGRQCLLPLFFGQISITGQKNIPTTGPVIFAPTHRARWDALLVPYATVDCRREQDLRFMVTIDECQGLQGWFVRRLGGFPVNSKHPSIRTLRHGVELLQQQKTLVIFPEGNIFRDGQVHQLKAGIARLALSAESSHSGLGVKIIPIGINYSQPYPNWGTEVSINIGSPIRVKDYMNGCIKQDAKSITVDLAKALQQLSHQETKITNRAFAEIPNS</sequence>
<feature type="domain" description="Phospholipid/glycerol acyltransferase" evidence="2">
    <location>
        <begin position="65"/>
        <end position="188"/>
    </location>
</feature>
<comment type="caution">
    <text evidence="3">The sequence shown here is derived from an EMBL/GenBank/DDBJ whole genome shotgun (WGS) entry which is preliminary data.</text>
</comment>
<dbReference type="AlphaFoldDB" id="A0A2R5G067"/>
<dbReference type="GO" id="GO:0004366">
    <property type="term" value="F:glycerol-3-phosphate O-acyltransferase activity"/>
    <property type="evidence" value="ECO:0007669"/>
    <property type="project" value="TreeGrafter"/>
</dbReference>
<dbReference type="OrthoDB" id="9803035at2"/>
<dbReference type="GO" id="GO:0016287">
    <property type="term" value="F:glycerone-phosphate O-acyltransferase activity"/>
    <property type="evidence" value="ECO:0007669"/>
    <property type="project" value="TreeGrafter"/>
</dbReference>
<dbReference type="EMBL" id="BDUD01000001">
    <property type="protein sequence ID" value="GBG21274.1"/>
    <property type="molecule type" value="Genomic_DNA"/>
</dbReference>
<dbReference type="GO" id="GO:0008654">
    <property type="term" value="P:phospholipid biosynthetic process"/>
    <property type="evidence" value="ECO:0007669"/>
    <property type="project" value="TreeGrafter"/>
</dbReference>
<dbReference type="SUPFAM" id="SSF69593">
    <property type="entry name" value="Glycerol-3-phosphate (1)-acyltransferase"/>
    <property type="match status" value="1"/>
</dbReference>
<organism evidence="3 4">
    <name type="scientific">Nostoc commune NIES-4072</name>
    <dbReference type="NCBI Taxonomy" id="2005467"/>
    <lineage>
        <taxon>Bacteria</taxon>
        <taxon>Bacillati</taxon>
        <taxon>Cyanobacteriota</taxon>
        <taxon>Cyanophyceae</taxon>
        <taxon>Nostocales</taxon>
        <taxon>Nostocaceae</taxon>
        <taxon>Nostoc</taxon>
    </lineage>
</organism>
<keyword evidence="3" id="KW-0808">Transferase</keyword>
<evidence type="ECO:0000256" key="1">
    <source>
        <dbReference type="SAM" id="MobiDB-lite"/>
    </source>
</evidence>
<dbReference type="PANTHER" id="PTHR31605:SF0">
    <property type="entry name" value="GLYCEROL-3-PHOSPHATE O-ACYLTRANSFERASE 1"/>
    <property type="match status" value="1"/>
</dbReference>
<evidence type="ECO:0000313" key="3">
    <source>
        <dbReference type="EMBL" id="GBG21274.1"/>
    </source>
</evidence>
<dbReference type="SMART" id="SM00563">
    <property type="entry name" value="PlsC"/>
    <property type="match status" value="1"/>
</dbReference>
<dbReference type="InterPro" id="IPR052744">
    <property type="entry name" value="GPAT/DAPAT"/>
</dbReference>
<keyword evidence="3" id="KW-0012">Acyltransferase</keyword>
<accession>A0A2R5G067</accession>
<gene>
    <name evidence="3" type="ORF">NIES4072_49580</name>
</gene>
<proteinExistence type="predicted"/>
<reference evidence="3 4" key="1">
    <citation type="submission" date="2017-06" db="EMBL/GenBank/DDBJ databases">
        <title>Genome sequencing of cyanobaciteial culture collection at National Institute for Environmental Studies (NIES).</title>
        <authorList>
            <person name="Hirose Y."/>
            <person name="Shimura Y."/>
            <person name="Fujisawa T."/>
            <person name="Nakamura Y."/>
            <person name="Kawachi M."/>
        </authorList>
    </citation>
    <scope>NUCLEOTIDE SEQUENCE [LARGE SCALE GENOMIC DNA]</scope>
    <source>
        <strain evidence="3 4">NIES-4072</strain>
    </source>
</reference>
<name>A0A2R5G067_NOSCO</name>
<dbReference type="RefSeq" id="WP_109011201.1">
    <property type="nucleotide sequence ID" value="NZ_BDUD01000001.1"/>
</dbReference>
<dbReference type="Proteomes" id="UP000245124">
    <property type="component" value="Unassembled WGS sequence"/>
</dbReference>
<evidence type="ECO:0000259" key="2">
    <source>
        <dbReference type="SMART" id="SM00563"/>
    </source>
</evidence>
<feature type="region of interest" description="Disordered" evidence="1">
    <location>
        <begin position="1"/>
        <end position="22"/>
    </location>
</feature>
<protein>
    <submittedName>
        <fullName evidence="3">Phospholipid/glycerol acyltransferase</fullName>
    </submittedName>
</protein>
<keyword evidence="4" id="KW-1185">Reference proteome</keyword>